<evidence type="ECO:0000256" key="1">
    <source>
        <dbReference type="ARBA" id="ARBA00010702"/>
    </source>
</evidence>
<feature type="binding site" evidence="3">
    <location>
        <position position="258"/>
    </location>
    <ligand>
        <name>Mg(2+)</name>
        <dbReference type="ChEBI" id="CHEBI:18420"/>
        <label>1</label>
    </ligand>
</feature>
<dbReference type="Pfam" id="PF03747">
    <property type="entry name" value="ADP_ribosyl_GH"/>
    <property type="match status" value="1"/>
</dbReference>
<dbReference type="InterPro" id="IPR050792">
    <property type="entry name" value="ADP-ribosylglycohydrolase"/>
</dbReference>
<dbReference type="GO" id="GO:0016787">
    <property type="term" value="F:hydrolase activity"/>
    <property type="evidence" value="ECO:0007669"/>
    <property type="project" value="UniProtKB-KW"/>
</dbReference>
<dbReference type="OrthoDB" id="114878at2157"/>
<evidence type="ECO:0000313" key="5">
    <source>
        <dbReference type="Proteomes" id="UP000282322"/>
    </source>
</evidence>
<accession>A0A3P3R872</accession>
<evidence type="ECO:0000256" key="3">
    <source>
        <dbReference type="PIRSR" id="PIRSR605502-1"/>
    </source>
</evidence>
<feature type="binding site" evidence="3">
    <location>
        <position position="256"/>
    </location>
    <ligand>
        <name>Mg(2+)</name>
        <dbReference type="ChEBI" id="CHEBI:18420"/>
        <label>1</label>
    </ligand>
</feature>
<keyword evidence="2" id="KW-0378">Hydrolase</keyword>
<dbReference type="RefSeq" id="WP_124956163.1">
    <property type="nucleotide sequence ID" value="NZ_RRCH01000033.1"/>
</dbReference>
<reference evidence="4 5" key="1">
    <citation type="submission" date="2018-11" db="EMBL/GenBank/DDBJ databases">
        <title>Taxonoimc description of Halomarina strain SPP-AMP-1.</title>
        <authorList>
            <person name="Pal Y."/>
            <person name="Srinivasana K."/>
            <person name="Verma A."/>
            <person name="Kumar P."/>
        </authorList>
    </citation>
    <scope>NUCLEOTIDE SEQUENCE [LARGE SCALE GENOMIC DNA]</scope>
    <source>
        <strain evidence="4 5">SPP-AMP-1</strain>
    </source>
</reference>
<dbReference type="GO" id="GO:0046872">
    <property type="term" value="F:metal ion binding"/>
    <property type="evidence" value="ECO:0007669"/>
    <property type="project" value="UniProtKB-KW"/>
</dbReference>
<dbReference type="PANTHER" id="PTHR16222">
    <property type="entry name" value="ADP-RIBOSYLGLYCOHYDROLASE"/>
    <property type="match status" value="1"/>
</dbReference>
<evidence type="ECO:0000256" key="2">
    <source>
        <dbReference type="ARBA" id="ARBA00022801"/>
    </source>
</evidence>
<comment type="cofactor">
    <cofactor evidence="3">
        <name>Mg(2+)</name>
        <dbReference type="ChEBI" id="CHEBI:18420"/>
    </cofactor>
    <text evidence="3">Binds 2 magnesium ions per subunit.</text>
</comment>
<comment type="similarity">
    <text evidence="1">Belongs to the ADP-ribosylglycohydrolase family.</text>
</comment>
<keyword evidence="5" id="KW-1185">Reference proteome</keyword>
<comment type="caution">
    <text evidence="4">The sequence shown here is derived from an EMBL/GenBank/DDBJ whole genome shotgun (WGS) entry which is preliminary data.</text>
</comment>
<dbReference type="Gene3D" id="1.10.4080.10">
    <property type="entry name" value="ADP-ribosylation/Crystallin J1"/>
    <property type="match status" value="1"/>
</dbReference>
<dbReference type="InterPro" id="IPR036705">
    <property type="entry name" value="Ribosyl_crysJ1_sf"/>
</dbReference>
<dbReference type="InterPro" id="IPR005502">
    <property type="entry name" value="Ribosyl_crysJ1"/>
</dbReference>
<organism evidence="4 5">
    <name type="scientific">Halocatena pleomorpha</name>
    <dbReference type="NCBI Taxonomy" id="1785090"/>
    <lineage>
        <taxon>Archaea</taxon>
        <taxon>Methanobacteriati</taxon>
        <taxon>Methanobacteriota</taxon>
        <taxon>Stenosarchaea group</taxon>
        <taxon>Halobacteria</taxon>
        <taxon>Halobacteriales</taxon>
        <taxon>Natronomonadaceae</taxon>
        <taxon>Halocatena</taxon>
    </lineage>
</organism>
<feature type="binding site" evidence="3">
    <location>
        <position position="259"/>
    </location>
    <ligand>
        <name>Mg(2+)</name>
        <dbReference type="ChEBI" id="CHEBI:18420"/>
        <label>1</label>
    </ligand>
</feature>
<feature type="binding site" evidence="3">
    <location>
        <position position="55"/>
    </location>
    <ligand>
        <name>Mg(2+)</name>
        <dbReference type="ChEBI" id="CHEBI:18420"/>
        <label>1</label>
    </ligand>
</feature>
<dbReference type="PANTHER" id="PTHR16222:SF24">
    <property type="entry name" value="ADP-RIBOSYLHYDROLASE ARH3"/>
    <property type="match status" value="1"/>
</dbReference>
<protein>
    <submittedName>
        <fullName evidence="4">ADP-ribosylglycohydrolase family protein</fullName>
    </submittedName>
</protein>
<gene>
    <name evidence="4" type="ORF">EIK79_15145</name>
</gene>
<dbReference type="Proteomes" id="UP000282322">
    <property type="component" value="Unassembled WGS sequence"/>
</dbReference>
<dbReference type="AlphaFoldDB" id="A0A3P3R872"/>
<feature type="binding site" evidence="3">
    <location>
        <position position="57"/>
    </location>
    <ligand>
        <name>Mg(2+)</name>
        <dbReference type="ChEBI" id="CHEBI:18420"/>
        <label>1</label>
    </ligand>
</feature>
<keyword evidence="3" id="KW-0460">Magnesium</keyword>
<dbReference type="EMBL" id="RRCH01000033">
    <property type="protein sequence ID" value="RRJ28733.1"/>
    <property type="molecule type" value="Genomic_DNA"/>
</dbReference>
<proteinExistence type="inferred from homology"/>
<feature type="binding site" evidence="3">
    <location>
        <position position="56"/>
    </location>
    <ligand>
        <name>Mg(2+)</name>
        <dbReference type="ChEBI" id="CHEBI:18420"/>
        <label>1</label>
    </ligand>
</feature>
<name>A0A3P3R872_9EURY</name>
<sequence>MDTDHAEGVLLGLACGDALGRPVEFKSAAEIEAEHGTLREMVGHGTWRQPAGTVTDDTAQARCLARSVADRSEFDPADIADRFVEWYDTEPFDIGIMTRRSLQKLKQGATWETAGRDVWEASAEGSNAGNGSVMRCPPLAVAYTDDPSRLVRASRHSSEITHADPRCTYGCAVVNLTIAAAMQGDAEPLTTALNYVEPKAPAELVTALEPIAHGSELESLPTSGYVLHTLQTALYDGLRAADGEEAIVRSVNRGGDTDTIGAVTGAIAGARFGATALPDRWLAALDEETELRTLAAQLMKL</sequence>
<dbReference type="SUPFAM" id="SSF101478">
    <property type="entry name" value="ADP-ribosylglycohydrolase"/>
    <property type="match status" value="1"/>
</dbReference>
<evidence type="ECO:0000313" key="4">
    <source>
        <dbReference type="EMBL" id="RRJ28733.1"/>
    </source>
</evidence>
<keyword evidence="3" id="KW-0479">Metal-binding</keyword>